<evidence type="ECO:0000256" key="1">
    <source>
        <dbReference type="SAM" id="SignalP"/>
    </source>
</evidence>
<protein>
    <recommendedName>
        <fullName evidence="4">TraB/GumN family protein</fullName>
    </recommendedName>
</protein>
<keyword evidence="1" id="KW-0732">Signal</keyword>
<evidence type="ECO:0000313" key="2">
    <source>
        <dbReference type="EMBL" id="MEE1885822.1"/>
    </source>
</evidence>
<comment type="caution">
    <text evidence="2">The sequence shown here is derived from an EMBL/GenBank/DDBJ whole genome shotgun (WGS) entry which is preliminary data.</text>
</comment>
<keyword evidence="3" id="KW-1185">Reference proteome</keyword>
<proteinExistence type="predicted"/>
<name>A0ABU7H3A9_9SPHI</name>
<gene>
    <name evidence="2" type="ORF">VRU49_10375</name>
</gene>
<evidence type="ECO:0008006" key="4">
    <source>
        <dbReference type="Google" id="ProtNLM"/>
    </source>
</evidence>
<evidence type="ECO:0000313" key="3">
    <source>
        <dbReference type="Proteomes" id="UP001337681"/>
    </source>
</evidence>
<dbReference type="EMBL" id="JAZDQU010000002">
    <property type="protein sequence ID" value="MEE1885822.1"/>
    <property type="molecule type" value="Genomic_DNA"/>
</dbReference>
<dbReference type="Proteomes" id="UP001337681">
    <property type="component" value="Unassembled WGS sequence"/>
</dbReference>
<dbReference type="RefSeq" id="WP_330146715.1">
    <property type="nucleotide sequence ID" value="NZ_JAZDQU010000002.1"/>
</dbReference>
<reference evidence="2 3" key="1">
    <citation type="submission" date="2024-01" db="EMBL/GenBank/DDBJ databases">
        <title>Pedobacter sp. nov., isolated from oil-contaminated soil.</title>
        <authorList>
            <person name="Le N.T.T."/>
        </authorList>
    </citation>
    <scope>NUCLEOTIDE SEQUENCE [LARGE SCALE GENOMIC DNA]</scope>
    <source>
        <strain evidence="2 3">VNH31</strain>
    </source>
</reference>
<feature type="chain" id="PRO_5047338374" description="TraB/GumN family protein" evidence="1">
    <location>
        <begin position="22"/>
        <end position="249"/>
    </location>
</feature>
<sequence>MKRKFLFGFLILSWIGLQSYAQSPQTEVHVISTIHAAHKTNKNYTYEDLFVFIDKLNPDVVGVEIRPEDKDSSSNFLKNMYPYEMYESLVRYKHKKTYGIDWLGADVAGKQFTREYWENVSPIRKLQVKLGADSLMRQKLAVLKIVGDAKVKIALNADVYTLNDGTYDMLNEIYYAQMRESYKGEDYEQLAKFYLNRDQEIAKNIIKVIEANTGKKIVFLVGADHRSFTLNAIQNKFGNSILMNPKLDK</sequence>
<accession>A0ABU7H3A9</accession>
<organism evidence="2 3">
    <name type="scientific">Pedobacter flavus</name>
    <dbReference type="NCBI Taxonomy" id="3113906"/>
    <lineage>
        <taxon>Bacteria</taxon>
        <taxon>Pseudomonadati</taxon>
        <taxon>Bacteroidota</taxon>
        <taxon>Sphingobacteriia</taxon>
        <taxon>Sphingobacteriales</taxon>
        <taxon>Sphingobacteriaceae</taxon>
        <taxon>Pedobacter</taxon>
    </lineage>
</organism>
<feature type="signal peptide" evidence="1">
    <location>
        <begin position="1"/>
        <end position="21"/>
    </location>
</feature>